<protein>
    <recommendedName>
        <fullName evidence="1">peptide chain release factor N(5)-glutamine methyltransferase</fullName>
        <ecNumber evidence="1">2.1.1.297</ecNumber>
    </recommendedName>
</protein>
<evidence type="ECO:0000313" key="8">
    <source>
        <dbReference type="EMBL" id="CAE09380.1"/>
    </source>
</evidence>
<reference evidence="8 9" key="1">
    <citation type="journal article" date="2003" name="Proc. Natl. Acad. Sci. U.S.A.">
        <title>Complete genome sequence and analysis of Wolinella succinogenes.</title>
        <authorList>
            <person name="Baar C."/>
            <person name="Eppinger M."/>
            <person name="Raddatz G."/>
            <person name="Simon JM."/>
            <person name="Lanz C."/>
            <person name="Klimmek O."/>
            <person name="Nandakumar R."/>
            <person name="Gross R."/>
            <person name="Rosinus A."/>
            <person name="Keller H."/>
            <person name="Jagtap P."/>
            <person name="Linke B."/>
            <person name="Meyer F."/>
            <person name="Lederer H."/>
            <person name="Schuster S.C."/>
        </authorList>
    </citation>
    <scope>NUCLEOTIDE SEQUENCE [LARGE SCALE GENOMIC DNA]</scope>
    <source>
        <strain evidence="9">ATCC 29543 / DSM 1740 / CCUG 13145 / JCM 31913 / LMG 7466 / NCTC 11488 / FDC 602W</strain>
    </source>
</reference>
<evidence type="ECO:0000256" key="4">
    <source>
        <dbReference type="ARBA" id="ARBA00022691"/>
    </source>
</evidence>
<dbReference type="Gene3D" id="1.10.8.10">
    <property type="entry name" value="DNA helicase RuvA subunit, C-terminal domain"/>
    <property type="match status" value="1"/>
</dbReference>
<organism evidence="9">
    <name type="scientific">Wolinella succinogenes (strain ATCC 29543 / DSM 1740 / CCUG 13145 / JCM 31913 / LMG 7466 / NCTC 11488 / FDC 602W)</name>
    <name type="common">Vibrio succinogenes</name>
    <dbReference type="NCBI Taxonomy" id="273121"/>
    <lineage>
        <taxon>Bacteria</taxon>
        <taxon>Pseudomonadati</taxon>
        <taxon>Campylobacterota</taxon>
        <taxon>Epsilonproteobacteria</taxon>
        <taxon>Campylobacterales</taxon>
        <taxon>Helicobacteraceae</taxon>
        <taxon>Wolinella</taxon>
    </lineage>
</organism>
<comment type="catalytic activity">
    <reaction evidence="5">
        <text>L-glutaminyl-[peptide chain release factor] + S-adenosyl-L-methionine = N(5)-methyl-L-glutaminyl-[peptide chain release factor] + S-adenosyl-L-homocysteine + H(+)</text>
        <dbReference type="Rhea" id="RHEA:42896"/>
        <dbReference type="Rhea" id="RHEA-COMP:10271"/>
        <dbReference type="Rhea" id="RHEA-COMP:10272"/>
        <dbReference type="ChEBI" id="CHEBI:15378"/>
        <dbReference type="ChEBI" id="CHEBI:30011"/>
        <dbReference type="ChEBI" id="CHEBI:57856"/>
        <dbReference type="ChEBI" id="CHEBI:59789"/>
        <dbReference type="ChEBI" id="CHEBI:61891"/>
        <dbReference type="EC" id="2.1.1.297"/>
    </reaction>
</comment>
<keyword evidence="4" id="KW-0949">S-adenosyl-L-methionine</keyword>
<dbReference type="PANTHER" id="PTHR18895">
    <property type="entry name" value="HEMK METHYLTRANSFERASE"/>
    <property type="match status" value="1"/>
</dbReference>
<name>Q7MAI5_WOLSU</name>
<proteinExistence type="predicted"/>
<dbReference type="GO" id="GO:0003676">
    <property type="term" value="F:nucleic acid binding"/>
    <property type="evidence" value="ECO:0007669"/>
    <property type="project" value="InterPro"/>
</dbReference>
<dbReference type="NCBIfam" id="TIGR03534">
    <property type="entry name" value="RF_mod_PrmC"/>
    <property type="match status" value="1"/>
</dbReference>
<evidence type="ECO:0000256" key="2">
    <source>
        <dbReference type="ARBA" id="ARBA00022603"/>
    </source>
</evidence>
<dbReference type="Pfam" id="PF05175">
    <property type="entry name" value="MTS"/>
    <property type="match status" value="1"/>
</dbReference>
<dbReference type="InterPro" id="IPR040758">
    <property type="entry name" value="PrmC_N"/>
</dbReference>
<evidence type="ECO:0000259" key="6">
    <source>
        <dbReference type="Pfam" id="PF05175"/>
    </source>
</evidence>
<dbReference type="InterPro" id="IPR029063">
    <property type="entry name" value="SAM-dependent_MTases_sf"/>
</dbReference>
<dbReference type="CDD" id="cd02440">
    <property type="entry name" value="AdoMet_MTases"/>
    <property type="match status" value="1"/>
</dbReference>
<evidence type="ECO:0000256" key="1">
    <source>
        <dbReference type="ARBA" id="ARBA00012771"/>
    </source>
</evidence>
<dbReference type="HOGENOM" id="CLU_018398_3_1_7"/>
<dbReference type="RefSeq" id="WP_011138180.1">
    <property type="nucleotide sequence ID" value="NC_005090.1"/>
</dbReference>
<keyword evidence="2" id="KW-0489">Methyltransferase</keyword>
<dbReference type="SUPFAM" id="SSF53335">
    <property type="entry name" value="S-adenosyl-L-methionine-dependent methyltransferases"/>
    <property type="match status" value="1"/>
</dbReference>
<evidence type="ECO:0000313" key="9">
    <source>
        <dbReference type="Proteomes" id="UP000000422"/>
    </source>
</evidence>
<dbReference type="InterPro" id="IPR007848">
    <property type="entry name" value="Small_mtfrase_dom"/>
</dbReference>
<dbReference type="InterPro" id="IPR002052">
    <property type="entry name" value="DNA_methylase_N6_adenine_CS"/>
</dbReference>
<evidence type="ECO:0000256" key="5">
    <source>
        <dbReference type="ARBA" id="ARBA00048391"/>
    </source>
</evidence>
<dbReference type="KEGG" id="wsu:WS0222"/>
<dbReference type="PANTHER" id="PTHR18895:SF74">
    <property type="entry name" value="MTRF1L RELEASE FACTOR GLUTAMINE METHYLTRANSFERASE"/>
    <property type="match status" value="1"/>
</dbReference>
<keyword evidence="3" id="KW-0808">Transferase</keyword>
<dbReference type="InterPro" id="IPR004556">
    <property type="entry name" value="HemK-like"/>
</dbReference>
<dbReference type="GO" id="GO:0032259">
    <property type="term" value="P:methylation"/>
    <property type="evidence" value="ECO:0007669"/>
    <property type="project" value="UniProtKB-KW"/>
</dbReference>
<dbReference type="Proteomes" id="UP000000422">
    <property type="component" value="Chromosome"/>
</dbReference>
<dbReference type="NCBIfam" id="TIGR00536">
    <property type="entry name" value="hemK_fam"/>
    <property type="match status" value="1"/>
</dbReference>
<gene>
    <name evidence="8" type="primary">HEMG</name>
    <name evidence="8" type="ordered locus">WS0222</name>
</gene>
<dbReference type="AlphaFoldDB" id="Q7MAI5"/>
<dbReference type="Pfam" id="PF17827">
    <property type="entry name" value="PrmC_N"/>
    <property type="match status" value="1"/>
</dbReference>
<dbReference type="eggNOG" id="COG2890">
    <property type="taxonomic scope" value="Bacteria"/>
</dbReference>
<dbReference type="PROSITE" id="PS00092">
    <property type="entry name" value="N6_MTASE"/>
    <property type="match status" value="1"/>
</dbReference>
<feature type="domain" description="Methyltransferase small" evidence="6">
    <location>
        <begin position="114"/>
        <end position="192"/>
    </location>
</feature>
<feature type="domain" description="Release factor glutamine methyltransferase N-terminal" evidence="7">
    <location>
        <begin position="5"/>
        <end position="74"/>
    </location>
</feature>
<dbReference type="STRING" id="273121.WS0222"/>
<accession>Q7MAI5</accession>
<evidence type="ECO:0000259" key="7">
    <source>
        <dbReference type="Pfam" id="PF17827"/>
    </source>
</evidence>
<sequence>MTIKEALASARDQLALPFIERPRLEAEILLQELLKKERSWLHAHDETLLSDEESQNYQSLLKRRLQGEPIEYILERASFYSRDFYVASGVLIPRPETEILIDWASSLIASHPICRVAEVGIGSGIISSTLALLHPHLTFEASDISPRALEVARENLKRMGAESRITLHLGSLLEPLEGEFDLLLSNPPYIAQNTPLPKPLNFEPSEALFGGERGSELLEELIKEAQKRSIPYMIAEMGYDQRGAIERFMERIPHQELRFYQDLAGLDRGFIVRFDSSLDSLRP</sequence>
<dbReference type="GO" id="GO:0102559">
    <property type="term" value="F:peptide chain release factor N(5)-glutamine methyltransferase activity"/>
    <property type="evidence" value="ECO:0007669"/>
    <property type="project" value="UniProtKB-EC"/>
</dbReference>
<dbReference type="InterPro" id="IPR019874">
    <property type="entry name" value="RF_methyltr_PrmC"/>
</dbReference>
<dbReference type="EC" id="2.1.1.297" evidence="1"/>
<dbReference type="Gene3D" id="3.40.50.150">
    <property type="entry name" value="Vaccinia Virus protein VP39"/>
    <property type="match status" value="1"/>
</dbReference>
<evidence type="ECO:0000256" key="3">
    <source>
        <dbReference type="ARBA" id="ARBA00022679"/>
    </source>
</evidence>
<dbReference type="EMBL" id="BX571657">
    <property type="protein sequence ID" value="CAE09380.1"/>
    <property type="molecule type" value="Genomic_DNA"/>
</dbReference>
<dbReference type="InterPro" id="IPR050320">
    <property type="entry name" value="N5-glutamine_MTase"/>
</dbReference>
<keyword evidence="9" id="KW-1185">Reference proteome</keyword>